<feature type="compositionally biased region" description="Basic and acidic residues" evidence="4">
    <location>
        <begin position="662"/>
        <end position="674"/>
    </location>
</feature>
<dbReference type="Pfam" id="PF00046">
    <property type="entry name" value="Homeodomain"/>
    <property type="match status" value="1"/>
</dbReference>
<feature type="compositionally biased region" description="Polar residues" evidence="4">
    <location>
        <begin position="179"/>
        <end position="193"/>
    </location>
</feature>
<protein>
    <recommendedName>
        <fullName evidence="5">Homeobox domain-containing protein</fullName>
    </recommendedName>
</protein>
<feature type="domain" description="Homeobox" evidence="5">
    <location>
        <begin position="44"/>
        <end position="104"/>
    </location>
</feature>
<feature type="compositionally biased region" description="Polar residues" evidence="4">
    <location>
        <begin position="486"/>
        <end position="496"/>
    </location>
</feature>
<dbReference type="OrthoDB" id="6159439at2759"/>
<dbReference type="InterPro" id="IPR009057">
    <property type="entry name" value="Homeodomain-like_sf"/>
</dbReference>
<dbReference type="PANTHER" id="PTHR24323:SF7">
    <property type="entry name" value="HOMEOBOX DOMAIN-CONTAINING PROTEIN"/>
    <property type="match status" value="1"/>
</dbReference>
<evidence type="ECO:0000256" key="1">
    <source>
        <dbReference type="ARBA" id="ARBA00004123"/>
    </source>
</evidence>
<organism evidence="6 7">
    <name type="scientific">Sistotremastrum suecicum HHB10207 ss-3</name>
    <dbReference type="NCBI Taxonomy" id="1314776"/>
    <lineage>
        <taxon>Eukaryota</taxon>
        <taxon>Fungi</taxon>
        <taxon>Dikarya</taxon>
        <taxon>Basidiomycota</taxon>
        <taxon>Agaricomycotina</taxon>
        <taxon>Agaricomycetes</taxon>
        <taxon>Sistotremastrales</taxon>
        <taxon>Sistotremastraceae</taxon>
        <taxon>Sistotremastrum</taxon>
    </lineage>
</organism>
<sequence length="759" mass="83058">MPPPAIPQLPQPPFLAHPPAPMLPTAYIPQPKQDRPAPFFSYSPNTVKHRRRTTRAQRKVLEDAFRQNPKPSQYTRKNIMQITSMDRRAVQVWFQNRRAKEKKQANKLKGGSDDKEFSDDEDDEDDDEALTASDPSINLENPQLNAAEHNTSEALAQKLTALSSDSPLPQPSPGHLHTPLTSSDSPGPSTNGAPSPPSATWRVTNAQQNDKQNDFALSNSMYATRRGSAPPGPIATGINMSAPRRAVYQPTPISNTMLAVPPASWESQPLSTTPPSPLSNAIEDEIAAVFPLRRGSLPTHIPHHHPYRLPQQGNSSLPPLISDPLARRRSLQHSKLRLASHPLAAQVAAVNGSIFPADFEQESLRHQGAEQRDLSHLRQHRLSTNVVPSAATQNIRAPPNIAASAQTQAWGNAHDSNSPSPLDRMDHLAYLRPRHSVPDTTQALSSNNLYLFPPRQTHYEQVPPGPLPASDFSFGTATPMQRVFSPSSSAFGQSTPIPEDHGDSVSSYTASTEDGVWSRFGSFASLHSEASQATSLSMAPGIYDQINAHNGATTVNCDDQGQPWGHPELISYMADGRRASCPAPFIQAFSGLAVDHQNNGVHTADSTPHDIRALEPLPATEEESYDHIYVSPPSSDQQHPSPSDSSVKISTSSELAFALGHNSDHSDNSPHHDLLQQQQHQAQTSSFPQQSDPNRDLEQQIHDDLNFGYGGTEHLNAHTAQYDLHQGQNISPFNMMHDNLSHIDDGSTPLPYNLPMFYA</sequence>
<evidence type="ECO:0000256" key="2">
    <source>
        <dbReference type="PROSITE-ProRule" id="PRU00108"/>
    </source>
</evidence>
<dbReference type="PROSITE" id="PS50071">
    <property type="entry name" value="HOMEOBOX_2"/>
    <property type="match status" value="1"/>
</dbReference>
<reference evidence="6 7" key="1">
    <citation type="journal article" date="2016" name="Mol. Biol. Evol.">
        <title>Comparative Genomics of Early-Diverging Mushroom-Forming Fungi Provides Insights into the Origins of Lignocellulose Decay Capabilities.</title>
        <authorList>
            <person name="Nagy L.G."/>
            <person name="Riley R."/>
            <person name="Tritt A."/>
            <person name="Adam C."/>
            <person name="Daum C."/>
            <person name="Floudas D."/>
            <person name="Sun H."/>
            <person name="Yadav J.S."/>
            <person name="Pangilinan J."/>
            <person name="Larsson K.H."/>
            <person name="Matsuura K."/>
            <person name="Barry K."/>
            <person name="Labutti K."/>
            <person name="Kuo R."/>
            <person name="Ohm R.A."/>
            <person name="Bhattacharya S.S."/>
            <person name="Shirouzu T."/>
            <person name="Yoshinaga Y."/>
            <person name="Martin F.M."/>
            <person name="Grigoriev I.V."/>
            <person name="Hibbett D.S."/>
        </authorList>
    </citation>
    <scope>NUCLEOTIDE SEQUENCE [LARGE SCALE GENOMIC DNA]</scope>
    <source>
        <strain evidence="6 7">HHB10207 ss-3</strain>
    </source>
</reference>
<dbReference type="Proteomes" id="UP000076798">
    <property type="component" value="Unassembled WGS sequence"/>
</dbReference>
<feature type="region of interest" description="Disordered" evidence="4">
    <location>
        <begin position="486"/>
        <end position="508"/>
    </location>
</feature>
<feature type="region of interest" description="Disordered" evidence="4">
    <location>
        <begin position="163"/>
        <end position="201"/>
    </location>
</feature>
<dbReference type="Gene3D" id="1.10.10.60">
    <property type="entry name" value="Homeodomain-like"/>
    <property type="match status" value="1"/>
</dbReference>
<keyword evidence="2 3" id="KW-0238">DNA-binding</keyword>
<keyword evidence="2 3" id="KW-0371">Homeobox</keyword>
<keyword evidence="2 3" id="KW-0539">Nucleus</keyword>
<dbReference type="SMART" id="SM00389">
    <property type="entry name" value="HOX"/>
    <property type="match status" value="1"/>
</dbReference>
<feature type="region of interest" description="Disordered" evidence="4">
    <location>
        <begin position="301"/>
        <end position="322"/>
    </location>
</feature>
<feature type="compositionally biased region" description="Low complexity" evidence="4">
    <location>
        <begin position="676"/>
        <end position="690"/>
    </location>
</feature>
<proteinExistence type="predicted"/>
<accession>A0A166H7F7</accession>
<feature type="compositionally biased region" description="Acidic residues" evidence="4">
    <location>
        <begin position="116"/>
        <end position="129"/>
    </location>
</feature>
<dbReference type="AlphaFoldDB" id="A0A166H7F7"/>
<evidence type="ECO:0000313" key="6">
    <source>
        <dbReference type="EMBL" id="KZT42419.1"/>
    </source>
</evidence>
<feature type="compositionally biased region" description="Low complexity" evidence="4">
    <location>
        <begin position="631"/>
        <end position="646"/>
    </location>
</feature>
<feature type="region of interest" description="Disordered" evidence="4">
    <location>
        <begin position="1"/>
        <end position="73"/>
    </location>
</feature>
<feature type="region of interest" description="Disordered" evidence="4">
    <location>
        <begin position="97"/>
        <end position="141"/>
    </location>
</feature>
<dbReference type="PANTHER" id="PTHR24323">
    <property type="entry name" value="CEH-10 HOMEODOMAIN-CONTAINING HOMOLOG"/>
    <property type="match status" value="1"/>
</dbReference>
<dbReference type="SUPFAM" id="SSF46689">
    <property type="entry name" value="Homeodomain-like"/>
    <property type="match status" value="1"/>
</dbReference>
<evidence type="ECO:0000259" key="5">
    <source>
        <dbReference type="PROSITE" id="PS50071"/>
    </source>
</evidence>
<dbReference type="CDD" id="cd00086">
    <property type="entry name" value="homeodomain"/>
    <property type="match status" value="1"/>
</dbReference>
<feature type="compositionally biased region" description="Pro residues" evidence="4">
    <location>
        <begin position="1"/>
        <end position="22"/>
    </location>
</feature>
<keyword evidence="7" id="KW-1185">Reference proteome</keyword>
<feature type="DNA-binding region" description="Homeobox" evidence="2">
    <location>
        <begin position="46"/>
        <end position="105"/>
    </location>
</feature>
<evidence type="ECO:0000313" key="7">
    <source>
        <dbReference type="Proteomes" id="UP000076798"/>
    </source>
</evidence>
<dbReference type="GO" id="GO:0005634">
    <property type="term" value="C:nucleus"/>
    <property type="evidence" value="ECO:0007669"/>
    <property type="project" value="UniProtKB-SubCell"/>
</dbReference>
<dbReference type="InterPro" id="IPR051775">
    <property type="entry name" value="Homeobox_domain"/>
</dbReference>
<evidence type="ECO:0000256" key="3">
    <source>
        <dbReference type="RuleBase" id="RU000682"/>
    </source>
</evidence>
<evidence type="ECO:0000256" key="4">
    <source>
        <dbReference type="SAM" id="MobiDB-lite"/>
    </source>
</evidence>
<comment type="subcellular location">
    <subcellularLocation>
        <location evidence="1 2 3">Nucleus</location>
    </subcellularLocation>
</comment>
<feature type="compositionally biased region" description="Basic residues" evidence="4">
    <location>
        <begin position="47"/>
        <end position="58"/>
    </location>
</feature>
<feature type="region of interest" description="Disordered" evidence="4">
    <location>
        <begin position="628"/>
        <end position="695"/>
    </location>
</feature>
<dbReference type="GO" id="GO:0000976">
    <property type="term" value="F:transcription cis-regulatory region binding"/>
    <property type="evidence" value="ECO:0007669"/>
    <property type="project" value="TreeGrafter"/>
</dbReference>
<dbReference type="STRING" id="1314776.A0A166H7F7"/>
<dbReference type="InterPro" id="IPR001356">
    <property type="entry name" value="HD"/>
</dbReference>
<dbReference type="GO" id="GO:0006355">
    <property type="term" value="P:regulation of DNA-templated transcription"/>
    <property type="evidence" value="ECO:0007669"/>
    <property type="project" value="TreeGrafter"/>
</dbReference>
<dbReference type="EMBL" id="KV428013">
    <property type="protein sequence ID" value="KZT42419.1"/>
    <property type="molecule type" value="Genomic_DNA"/>
</dbReference>
<gene>
    <name evidence="6" type="ORF">SISSUDRAFT_41417</name>
</gene>
<name>A0A166H7F7_9AGAM</name>